<dbReference type="SUPFAM" id="SSF54001">
    <property type="entry name" value="Cysteine proteinases"/>
    <property type="match status" value="1"/>
</dbReference>
<evidence type="ECO:0000259" key="7">
    <source>
        <dbReference type="Pfam" id="PF00112"/>
    </source>
</evidence>
<evidence type="ECO:0000256" key="4">
    <source>
        <dbReference type="PIRNR" id="PIRNR005700"/>
    </source>
</evidence>
<dbReference type="InterPro" id="IPR000169">
    <property type="entry name" value="Pept_cys_AS"/>
</dbReference>
<sequence length="368" mass="41602">MKKLQLLFLATAIAIGAVAQEEPKSTIEFTPVHDIKTTPVKSQDRTGTCWSYSTTSFVETEIIRLGGPELDLSEMYFVRYAYPEKARLYVMAHGKGNFSEGGQAHDVMNVIRQHGIATEAAFPGRRDVTKPHNHSELASSQKALLDNFIKGRKAAPSPVWYEVQGAVLDIYLGEVPETVEGKTPQQFAQDMKINPDDYVELTSYTHHPYYKAFNLEVPDNWSNDHYYNLPLNELMEVMDNALANGYSFVWDGDVSEKFFSHKLGAAIVPADEEKGFAPQEEKEITPEVRQEAFLSWQSTDDHLMHITGLSKDQDGTPYYKTKNSWGTDRGAYEGYLYMSESYMRLHTVAIMVHKDALPKAIKKQLGIK</sequence>
<dbReference type="PANTHER" id="PTHR10363:SF2">
    <property type="entry name" value="BLEOMYCIN HYDROLASE"/>
    <property type="match status" value="1"/>
</dbReference>
<feature type="chain" id="PRO_5036912184" description="Aminopeptidase" evidence="6">
    <location>
        <begin position="20"/>
        <end position="368"/>
    </location>
</feature>
<dbReference type="InterPro" id="IPR004134">
    <property type="entry name" value="Peptidase_C1B"/>
</dbReference>
<evidence type="ECO:0000256" key="2">
    <source>
        <dbReference type="ARBA" id="ARBA00022801"/>
    </source>
</evidence>
<feature type="signal peptide" evidence="6">
    <location>
        <begin position="1"/>
        <end position="19"/>
    </location>
</feature>
<dbReference type="EMBL" id="JAGTAR010000072">
    <property type="protein sequence ID" value="MBR8538365.1"/>
    <property type="molecule type" value="Genomic_DNA"/>
</dbReference>
<comment type="caution">
    <text evidence="8">The sequence shown here is derived from an EMBL/GenBank/DDBJ whole genome shotgun (WGS) entry which is preliminary data.</text>
</comment>
<dbReference type="PIRSF" id="PIRSF005700">
    <property type="entry name" value="PepC"/>
    <property type="match status" value="1"/>
</dbReference>
<reference evidence="8" key="2">
    <citation type="submission" date="2021-04" db="EMBL/GenBank/DDBJ databases">
        <authorList>
            <person name="Zhang T."/>
            <person name="Zhang Y."/>
            <person name="Lu D."/>
            <person name="Zuo D."/>
            <person name="Du Z."/>
        </authorList>
    </citation>
    <scope>NUCLEOTIDE SEQUENCE</scope>
    <source>
        <strain evidence="8">JR1</strain>
    </source>
</reference>
<dbReference type="InterPro" id="IPR038765">
    <property type="entry name" value="Papain-like_cys_pep_sf"/>
</dbReference>
<keyword evidence="4 8" id="KW-0031">Aminopeptidase</keyword>
<organism evidence="8 9">
    <name type="scientific">Carboxylicivirga sediminis</name>
    <dbReference type="NCBI Taxonomy" id="2006564"/>
    <lineage>
        <taxon>Bacteria</taxon>
        <taxon>Pseudomonadati</taxon>
        <taxon>Bacteroidota</taxon>
        <taxon>Bacteroidia</taxon>
        <taxon>Marinilabiliales</taxon>
        <taxon>Marinilabiliaceae</taxon>
        <taxon>Carboxylicivirga</taxon>
    </lineage>
</organism>
<evidence type="ECO:0000256" key="3">
    <source>
        <dbReference type="ARBA" id="ARBA00022807"/>
    </source>
</evidence>
<evidence type="ECO:0000313" key="8">
    <source>
        <dbReference type="EMBL" id="MBR8538365.1"/>
    </source>
</evidence>
<evidence type="ECO:0000313" key="9">
    <source>
        <dbReference type="Proteomes" id="UP000679220"/>
    </source>
</evidence>
<dbReference type="GO" id="GO:0006508">
    <property type="term" value="P:proteolysis"/>
    <property type="evidence" value="ECO:0007669"/>
    <property type="project" value="UniProtKB-KW"/>
</dbReference>
<dbReference type="PANTHER" id="PTHR10363">
    <property type="entry name" value="BLEOMYCIN HYDROLASE"/>
    <property type="match status" value="1"/>
</dbReference>
<accession>A0A941J063</accession>
<dbReference type="InterPro" id="IPR000668">
    <property type="entry name" value="Peptidase_C1A_C"/>
</dbReference>
<dbReference type="Pfam" id="PF00112">
    <property type="entry name" value="Peptidase_C1"/>
    <property type="match status" value="1"/>
</dbReference>
<name>A0A941J063_9BACT</name>
<dbReference type="GO" id="GO:0005737">
    <property type="term" value="C:cytoplasm"/>
    <property type="evidence" value="ECO:0007669"/>
    <property type="project" value="TreeGrafter"/>
</dbReference>
<keyword evidence="1 4" id="KW-0645">Protease</keyword>
<dbReference type="Proteomes" id="UP000679220">
    <property type="component" value="Unassembled WGS sequence"/>
</dbReference>
<keyword evidence="2 4" id="KW-0378">Hydrolase</keyword>
<keyword evidence="9" id="KW-1185">Reference proteome</keyword>
<evidence type="ECO:0000256" key="5">
    <source>
        <dbReference type="PIRSR" id="PIRSR005700-1"/>
    </source>
</evidence>
<protein>
    <recommendedName>
        <fullName evidence="4">Aminopeptidase</fullName>
    </recommendedName>
</protein>
<gene>
    <name evidence="8" type="ORF">KDU71_22530</name>
</gene>
<feature type="active site" evidence="5">
    <location>
        <position position="49"/>
    </location>
</feature>
<evidence type="ECO:0000256" key="6">
    <source>
        <dbReference type="SAM" id="SignalP"/>
    </source>
</evidence>
<dbReference type="AlphaFoldDB" id="A0A941J063"/>
<feature type="active site" evidence="5">
    <location>
        <position position="302"/>
    </location>
</feature>
<keyword evidence="6" id="KW-0732">Signal</keyword>
<keyword evidence="3 4" id="KW-0788">Thiol protease</keyword>
<comment type="similarity">
    <text evidence="4">Belongs to the peptidase C1 family.</text>
</comment>
<dbReference type="GO" id="GO:0043418">
    <property type="term" value="P:homocysteine catabolic process"/>
    <property type="evidence" value="ECO:0007669"/>
    <property type="project" value="TreeGrafter"/>
</dbReference>
<dbReference type="RefSeq" id="WP_212193388.1">
    <property type="nucleotide sequence ID" value="NZ_JAGTAR010000072.1"/>
</dbReference>
<feature type="active site" evidence="5">
    <location>
        <position position="323"/>
    </location>
</feature>
<evidence type="ECO:0000256" key="1">
    <source>
        <dbReference type="ARBA" id="ARBA00022670"/>
    </source>
</evidence>
<reference evidence="8" key="1">
    <citation type="journal article" date="2018" name="Int. J. Syst. Evol. Microbiol.">
        <title>Carboxylicivirga sediminis sp. nov., isolated from coastal sediment.</title>
        <authorList>
            <person name="Wang F.Q."/>
            <person name="Ren L.H."/>
            <person name="Zou R.J."/>
            <person name="Sun Y.Z."/>
            <person name="Liu X.J."/>
            <person name="Jiang F."/>
            <person name="Liu L.J."/>
        </authorList>
    </citation>
    <scope>NUCLEOTIDE SEQUENCE</scope>
    <source>
        <strain evidence="8">JR1</strain>
    </source>
</reference>
<proteinExistence type="inferred from homology"/>
<dbReference type="GO" id="GO:0009636">
    <property type="term" value="P:response to toxic substance"/>
    <property type="evidence" value="ECO:0007669"/>
    <property type="project" value="TreeGrafter"/>
</dbReference>
<dbReference type="GO" id="GO:0070005">
    <property type="term" value="F:cysteine-type aminopeptidase activity"/>
    <property type="evidence" value="ECO:0007669"/>
    <property type="project" value="InterPro"/>
</dbReference>
<dbReference type="Gene3D" id="3.90.70.10">
    <property type="entry name" value="Cysteine proteinases"/>
    <property type="match status" value="1"/>
</dbReference>
<dbReference type="PROSITE" id="PS00139">
    <property type="entry name" value="THIOL_PROTEASE_CYS"/>
    <property type="match status" value="1"/>
</dbReference>
<dbReference type="Pfam" id="PF03051">
    <property type="entry name" value="Peptidase_C1_2"/>
    <property type="match status" value="1"/>
</dbReference>
<feature type="domain" description="Peptidase C1A papain C-terminal" evidence="7">
    <location>
        <begin position="36"/>
        <end position="125"/>
    </location>
</feature>